<proteinExistence type="predicted"/>
<dbReference type="STRING" id="1802362.A2806_03260"/>
<gene>
    <name evidence="1" type="ORF">A2806_03260</name>
</gene>
<dbReference type="AlphaFoldDB" id="A0A1G2PJ12"/>
<sequence>MTVKEIHELAIAFGKKNDFRMEEEIVRDLTRRKQKYEKLSDDEKELYDKDLFENPYADTRILYDSGKDVKRVLAGIDIETAEVLLADRLGGIDCLIPHHPVGKALARLDEVMHYQADILEQYGVPIGIAESLLKLRISEVSRGLSPRNHERAVDAAKKLDMSLQCVHTPADNMAAQFLKQKVEKANPRYVSDLLELLRTIPEYCEAIKLGMGPMLFAGDENRRCGKIAFTEITGGTEGSAAIYERLAHAGIGTIIGMHMSEKHKENVEAAHINAVVAGHMSTDSIGMNLFLDELEKKGVEVIACSGLIRVSRT</sequence>
<protein>
    <submittedName>
        <fullName evidence="1">NGG1p interacting factor NIF3</fullName>
    </submittedName>
</protein>
<evidence type="ECO:0000313" key="2">
    <source>
        <dbReference type="Proteomes" id="UP000177629"/>
    </source>
</evidence>
<dbReference type="EMBL" id="MHSS01000015">
    <property type="protein sequence ID" value="OHA47612.1"/>
    <property type="molecule type" value="Genomic_DNA"/>
</dbReference>
<reference evidence="1 2" key="1">
    <citation type="journal article" date="2016" name="Nat. Commun.">
        <title>Thousands of microbial genomes shed light on interconnected biogeochemical processes in an aquifer system.</title>
        <authorList>
            <person name="Anantharaman K."/>
            <person name="Brown C.T."/>
            <person name="Hug L.A."/>
            <person name="Sharon I."/>
            <person name="Castelle C.J."/>
            <person name="Probst A.J."/>
            <person name="Thomas B.C."/>
            <person name="Singh A."/>
            <person name="Wilkins M.J."/>
            <person name="Karaoz U."/>
            <person name="Brodie E.L."/>
            <person name="Williams K.H."/>
            <person name="Hubbard S.S."/>
            <person name="Banfield J.F."/>
        </authorList>
    </citation>
    <scope>NUCLEOTIDE SEQUENCE [LARGE SCALE GENOMIC DNA]</scope>
</reference>
<comment type="caution">
    <text evidence="1">The sequence shown here is derived from an EMBL/GenBank/DDBJ whole genome shotgun (WGS) entry which is preliminary data.</text>
</comment>
<dbReference type="SUPFAM" id="SSF102705">
    <property type="entry name" value="NIF3 (NGG1p interacting factor 3)-like"/>
    <property type="match status" value="1"/>
</dbReference>
<dbReference type="Proteomes" id="UP000177629">
    <property type="component" value="Unassembled WGS sequence"/>
</dbReference>
<accession>A0A1G2PJ12</accession>
<dbReference type="InterPro" id="IPR036069">
    <property type="entry name" value="DUF34/NIF3_sf"/>
</dbReference>
<name>A0A1G2PJ12_9BACT</name>
<evidence type="ECO:0000313" key="1">
    <source>
        <dbReference type="EMBL" id="OHA47612.1"/>
    </source>
</evidence>
<organism evidence="1 2">
    <name type="scientific">Candidatus Terrybacteria bacterium RIFCSPHIGHO2_01_FULL_48_17</name>
    <dbReference type="NCBI Taxonomy" id="1802362"/>
    <lineage>
        <taxon>Bacteria</taxon>
        <taxon>Candidatus Terryibacteriota</taxon>
    </lineage>
</organism>